<feature type="transmembrane region" description="Helical" evidence="7">
    <location>
        <begin position="267"/>
        <end position="285"/>
    </location>
</feature>
<gene>
    <name evidence="8" type="ORF">PPN31114_03764</name>
</gene>
<feature type="transmembrane region" description="Helical" evidence="7">
    <location>
        <begin position="190"/>
        <end position="209"/>
    </location>
</feature>
<dbReference type="GO" id="GO:0043190">
    <property type="term" value="C:ATP-binding cassette (ABC) transporter complex"/>
    <property type="evidence" value="ECO:0007669"/>
    <property type="project" value="InterPro"/>
</dbReference>
<evidence type="ECO:0000256" key="5">
    <source>
        <dbReference type="ARBA" id="ARBA00023136"/>
    </source>
</evidence>
<accession>A0A5E4X9U6</accession>
<dbReference type="GeneID" id="300405767"/>
<dbReference type="EMBL" id="CABPSK010000003">
    <property type="protein sequence ID" value="VVE33073.1"/>
    <property type="molecule type" value="Genomic_DNA"/>
</dbReference>
<proteinExistence type="inferred from homology"/>
<dbReference type="OrthoDB" id="9804300at2"/>
<feature type="transmembrane region" description="Helical" evidence="7">
    <location>
        <begin position="111"/>
        <end position="130"/>
    </location>
</feature>
<comment type="similarity">
    <text evidence="2 6">Belongs to the ABC-3 integral membrane protein family.</text>
</comment>
<keyword evidence="6" id="KW-0813">Transport</keyword>
<evidence type="ECO:0000313" key="8">
    <source>
        <dbReference type="EMBL" id="VVE33073.1"/>
    </source>
</evidence>
<evidence type="ECO:0000313" key="9">
    <source>
        <dbReference type="Proteomes" id="UP000366945"/>
    </source>
</evidence>
<dbReference type="AlphaFoldDB" id="A0A5E4X9U6"/>
<evidence type="ECO:0000256" key="3">
    <source>
        <dbReference type="ARBA" id="ARBA00022692"/>
    </source>
</evidence>
<keyword evidence="5 7" id="KW-0472">Membrane</keyword>
<dbReference type="GO" id="GO:0055085">
    <property type="term" value="P:transmembrane transport"/>
    <property type="evidence" value="ECO:0007669"/>
    <property type="project" value="InterPro"/>
</dbReference>
<dbReference type="PANTHER" id="PTHR30477">
    <property type="entry name" value="ABC-TRANSPORTER METAL-BINDING PROTEIN"/>
    <property type="match status" value="1"/>
</dbReference>
<dbReference type="SUPFAM" id="SSF81345">
    <property type="entry name" value="ABC transporter involved in vitamin B12 uptake, BtuC"/>
    <property type="match status" value="1"/>
</dbReference>
<dbReference type="InterPro" id="IPR001626">
    <property type="entry name" value="ABC_TroCD"/>
</dbReference>
<reference evidence="8 9" key="1">
    <citation type="submission" date="2019-08" db="EMBL/GenBank/DDBJ databases">
        <authorList>
            <person name="Peeters C."/>
        </authorList>
    </citation>
    <scope>NUCLEOTIDE SEQUENCE [LARGE SCALE GENOMIC DNA]</scope>
    <source>
        <strain evidence="8 9">LMG 31114</strain>
    </source>
</reference>
<keyword evidence="3 6" id="KW-0812">Transmembrane</keyword>
<protein>
    <submittedName>
        <fullName evidence="8">Zinc ABC transporter permease</fullName>
    </submittedName>
</protein>
<sequence length="292" mass="30044">MALELLSAAGNVVDLLIGPFAEFDFMRHALVGSLALSIGCTPVGVFLLLRRMSLMGDSLSHAVLPGAAVGYLIGGLSLPWMAGGGMVAGLLVALLAGVSSRRTRLDEGASFAGFYLLALAGGVVIVSKWGNSVDLMHLLFGSVLAVDDPSLILVAAIATVTLLWFGWHYRGLVLDSADPAFLGHGHGKAVMRYHLGFTVLTVMNLVAGFQAMGTLMAVGLMMLPAATARLVASTLPGMLLVAWLVASVSSVVGLLISYYLACPSGPAIVLTAGLAYLGALLATPGRTQAPAI</sequence>
<keyword evidence="9" id="KW-1185">Reference proteome</keyword>
<name>A0A5E4X9U6_9BURK</name>
<comment type="subcellular location">
    <subcellularLocation>
        <location evidence="6">Cell membrane</location>
        <topology evidence="6">Multi-pass membrane protein</topology>
    </subcellularLocation>
    <subcellularLocation>
        <location evidence="1">Membrane</location>
        <topology evidence="1">Multi-pass membrane protein</topology>
    </subcellularLocation>
</comment>
<dbReference type="GO" id="GO:0010043">
    <property type="term" value="P:response to zinc ion"/>
    <property type="evidence" value="ECO:0007669"/>
    <property type="project" value="TreeGrafter"/>
</dbReference>
<evidence type="ECO:0000256" key="6">
    <source>
        <dbReference type="RuleBase" id="RU003943"/>
    </source>
</evidence>
<dbReference type="Proteomes" id="UP000366945">
    <property type="component" value="Unassembled WGS sequence"/>
</dbReference>
<evidence type="ECO:0000256" key="1">
    <source>
        <dbReference type="ARBA" id="ARBA00004141"/>
    </source>
</evidence>
<evidence type="ECO:0000256" key="4">
    <source>
        <dbReference type="ARBA" id="ARBA00022989"/>
    </source>
</evidence>
<dbReference type="PANTHER" id="PTHR30477:SF13">
    <property type="entry name" value="IRON TRANSPORT SYSTEM MEMBRANE PROTEIN HI_0360-RELATED"/>
    <property type="match status" value="1"/>
</dbReference>
<keyword evidence="4 7" id="KW-1133">Transmembrane helix</keyword>
<organism evidence="8 9">
    <name type="scientific">Pandoraea pneumonica</name>
    <dbReference type="NCBI Taxonomy" id="2508299"/>
    <lineage>
        <taxon>Bacteria</taxon>
        <taxon>Pseudomonadati</taxon>
        <taxon>Pseudomonadota</taxon>
        <taxon>Betaproteobacteria</taxon>
        <taxon>Burkholderiales</taxon>
        <taxon>Burkholderiaceae</taxon>
        <taxon>Pandoraea</taxon>
    </lineage>
</organism>
<feature type="transmembrane region" description="Helical" evidence="7">
    <location>
        <begin position="150"/>
        <end position="169"/>
    </location>
</feature>
<feature type="transmembrane region" description="Helical" evidence="7">
    <location>
        <begin position="80"/>
        <end position="99"/>
    </location>
</feature>
<feature type="transmembrane region" description="Helical" evidence="7">
    <location>
        <begin position="239"/>
        <end position="261"/>
    </location>
</feature>
<evidence type="ECO:0000256" key="7">
    <source>
        <dbReference type="SAM" id="Phobius"/>
    </source>
</evidence>
<evidence type="ECO:0000256" key="2">
    <source>
        <dbReference type="ARBA" id="ARBA00008034"/>
    </source>
</evidence>
<feature type="transmembrane region" description="Helical" evidence="7">
    <location>
        <begin position="29"/>
        <end position="49"/>
    </location>
</feature>
<dbReference type="Pfam" id="PF00950">
    <property type="entry name" value="ABC-3"/>
    <property type="match status" value="1"/>
</dbReference>
<dbReference type="RefSeq" id="WP_150680963.1">
    <property type="nucleotide sequence ID" value="NZ_CABPSK010000003.1"/>
</dbReference>
<dbReference type="InterPro" id="IPR037294">
    <property type="entry name" value="ABC_BtuC-like"/>
</dbReference>
<dbReference type="Gene3D" id="1.10.3470.10">
    <property type="entry name" value="ABC transporter involved in vitamin B12 uptake, BtuC"/>
    <property type="match status" value="1"/>
</dbReference>